<dbReference type="Proteomes" id="UP001151002">
    <property type="component" value="Unassembled WGS sequence"/>
</dbReference>
<dbReference type="RefSeq" id="WP_267568655.1">
    <property type="nucleotide sequence ID" value="NZ_JAPNTZ010000018.1"/>
</dbReference>
<evidence type="ECO:0000313" key="1">
    <source>
        <dbReference type="EMBL" id="MCY1144100.1"/>
    </source>
</evidence>
<name>A0ABT4BE49_9ACTN</name>
<sequence>MHGIAVPDAVLTTAPAALLHTHGEDNDWLGLGSIDLLVVHAARPIAAGLDHHYAHGLSWKCEHRSIREIEAAAEGLSSAGDVLPTHLDLLNRIMNAEPLLGEDWHRGLKERLRDSALRELTLGQYVGLARTAIGNTTALLTRCHALDAALSARDALNATVDALLTGAGHRVASGARRRDAFTRLTESGDPLGCLLTLERYQRIQTMQGLHVGDAEAWTGSVLSLCLTILLALEAQDSLPDLVLHLESTS</sequence>
<gene>
    <name evidence="1" type="ORF">OWR29_39405</name>
</gene>
<protein>
    <submittedName>
        <fullName evidence="1">Uncharacterized protein</fullName>
    </submittedName>
</protein>
<reference evidence="1" key="1">
    <citation type="submission" date="2022-11" db="EMBL/GenBank/DDBJ databases">
        <authorList>
            <person name="Somphong A."/>
            <person name="Phongsopitanun W."/>
        </authorList>
    </citation>
    <scope>NUCLEOTIDE SEQUENCE</scope>
    <source>
        <strain evidence="1">Pm04-4</strain>
    </source>
</reference>
<keyword evidence="2" id="KW-1185">Reference proteome</keyword>
<evidence type="ECO:0000313" key="2">
    <source>
        <dbReference type="Proteomes" id="UP001151002"/>
    </source>
</evidence>
<comment type="caution">
    <text evidence="1">The sequence shown here is derived from an EMBL/GenBank/DDBJ whole genome shotgun (WGS) entry which is preliminary data.</text>
</comment>
<accession>A0ABT4BE49</accession>
<proteinExistence type="predicted"/>
<organism evidence="1 2">
    <name type="scientific">Paractinoplanes pyxinae</name>
    <dbReference type="NCBI Taxonomy" id="2997416"/>
    <lineage>
        <taxon>Bacteria</taxon>
        <taxon>Bacillati</taxon>
        <taxon>Actinomycetota</taxon>
        <taxon>Actinomycetes</taxon>
        <taxon>Micromonosporales</taxon>
        <taxon>Micromonosporaceae</taxon>
        <taxon>Paractinoplanes</taxon>
    </lineage>
</organism>
<dbReference type="EMBL" id="JAPNTZ010000018">
    <property type="protein sequence ID" value="MCY1144100.1"/>
    <property type="molecule type" value="Genomic_DNA"/>
</dbReference>